<comment type="caution">
    <text evidence="2">The sequence shown here is derived from an EMBL/GenBank/DDBJ whole genome shotgun (WGS) entry which is preliminary data.</text>
</comment>
<evidence type="ECO:0000313" key="3">
    <source>
        <dbReference type="Proteomes" id="UP001589813"/>
    </source>
</evidence>
<evidence type="ECO:0000259" key="1">
    <source>
        <dbReference type="Pfam" id="PF00535"/>
    </source>
</evidence>
<feature type="domain" description="Glycosyltransferase 2-like" evidence="1">
    <location>
        <begin position="294"/>
        <end position="454"/>
    </location>
</feature>
<accession>A0ABV6B8P4</accession>
<gene>
    <name evidence="2" type="ORF">ACFFJP_02910</name>
</gene>
<dbReference type="CDD" id="cd04184">
    <property type="entry name" value="GT2_RfbC_Mx_like"/>
    <property type="match status" value="1"/>
</dbReference>
<proteinExistence type="predicted"/>
<organism evidence="2 3">
    <name type="scientific">Rheinheimera tilapiae</name>
    <dbReference type="NCBI Taxonomy" id="875043"/>
    <lineage>
        <taxon>Bacteria</taxon>
        <taxon>Pseudomonadati</taxon>
        <taxon>Pseudomonadota</taxon>
        <taxon>Gammaproteobacteria</taxon>
        <taxon>Chromatiales</taxon>
        <taxon>Chromatiaceae</taxon>
        <taxon>Rheinheimera</taxon>
    </lineage>
</organism>
<dbReference type="EC" id="2.4.-.-" evidence="2"/>
<dbReference type="SUPFAM" id="SSF53448">
    <property type="entry name" value="Nucleotide-diphospho-sugar transferases"/>
    <property type="match status" value="2"/>
</dbReference>
<dbReference type="InterPro" id="IPR001173">
    <property type="entry name" value="Glyco_trans_2-like"/>
</dbReference>
<dbReference type="Pfam" id="PF00535">
    <property type="entry name" value="Glycos_transf_2"/>
    <property type="match status" value="2"/>
</dbReference>
<sequence length="825" mass="93480">MKSIVANQALLNRLTGSALFDPHWYQSRFPDVALTGMSPAMHYLLIGSVLQRDPGPGFNCRQYLIANPTVQGSAFLHYLIHCQADAAPLGTGALLTAEMMSDAIHVRKLVCDEWQSLNEDPQFHFDLSKRNLVAGYYLFELHINAQAETAGTASKLYIDYGDGFNETDCIHFSVPFNTESSRFIYLRAGAKHIRFDPLEITVHFELAKFSLTEVDSSAFSLYCQQYLSKHRQDLSSIQSVDLVSLYQRYDAFVSDSKSRLSYQHWINDKEQPGLLTRIQVEQRIDSFDAQPLFSVIMPTYNTDAQYLKACIDSVLAQSYPHWELCIADDCSPKPHVMEILQEYAANDRRIKVFQREENGHISRASNSAIALASGDFIALLDHDDLLAKDALFFMAEAINQYPDGQIFYSDEDKIDLQGRRSEPHFKSDWNPDLFFAQNYVSHLGVYRSSLIEKIGGFRAGVEGSQDQDLLLRCLPHVQHDQIHHIPRILYHWRMLEGSTALASGEKSYTTLAGIKALTDYFAVQGPAGIRVEAGIVPNTYRLYWPLPVHAPKVSLLIPTRDRCELVEVAVRSILEKTSYPNYEIVILDNGSVEDETLQFFAEITQQDRRVKVLSYDYPFNYSAINNFGVSSTDGELVGLINNDIEVISPNWLTEMVSHAIRPDIGCVGAKLYYSNDLIQHAGVILGIGGVANHSHKMFPRRAFGYFARLVCPQNLSAVTAAVLLVKREIYQQVGGLNETALKVAFNDVDFCLKVREAGYRNLWTPYAELYHHESVSRGAEDTPEKQARFKAEVDYMMTVWQRQLAEDPYYNPHLTRTKDDFSIEL</sequence>
<keyword evidence="3" id="KW-1185">Reference proteome</keyword>
<dbReference type="EMBL" id="JBHLXP010000001">
    <property type="protein sequence ID" value="MFC0047238.1"/>
    <property type="molecule type" value="Genomic_DNA"/>
</dbReference>
<dbReference type="InterPro" id="IPR029044">
    <property type="entry name" value="Nucleotide-diphossugar_trans"/>
</dbReference>
<dbReference type="PANTHER" id="PTHR43179:SF7">
    <property type="entry name" value="RHAMNOSYLTRANSFERASE WBBL"/>
    <property type="match status" value="1"/>
</dbReference>
<name>A0ABV6B8P4_9GAMM</name>
<dbReference type="PANTHER" id="PTHR43179">
    <property type="entry name" value="RHAMNOSYLTRANSFERASE WBBL"/>
    <property type="match status" value="1"/>
</dbReference>
<dbReference type="RefSeq" id="WP_377240320.1">
    <property type="nucleotide sequence ID" value="NZ_JBHLXP010000001.1"/>
</dbReference>
<keyword evidence="2" id="KW-0328">Glycosyltransferase</keyword>
<reference evidence="2 3" key="1">
    <citation type="submission" date="2024-09" db="EMBL/GenBank/DDBJ databases">
        <authorList>
            <person name="Sun Q."/>
            <person name="Mori K."/>
        </authorList>
    </citation>
    <scope>NUCLEOTIDE SEQUENCE [LARGE SCALE GENOMIC DNA]</scope>
    <source>
        <strain evidence="2 3">KCTC 23315</strain>
    </source>
</reference>
<dbReference type="GO" id="GO:0016757">
    <property type="term" value="F:glycosyltransferase activity"/>
    <property type="evidence" value="ECO:0007669"/>
    <property type="project" value="UniProtKB-KW"/>
</dbReference>
<feature type="domain" description="Glycosyltransferase 2-like" evidence="1">
    <location>
        <begin position="554"/>
        <end position="683"/>
    </location>
</feature>
<protein>
    <submittedName>
        <fullName evidence="2">Glycosyltransferase</fullName>
        <ecNumber evidence="2">2.4.-.-</ecNumber>
    </submittedName>
</protein>
<keyword evidence="2" id="KW-0808">Transferase</keyword>
<dbReference type="Gene3D" id="3.90.550.10">
    <property type="entry name" value="Spore Coat Polysaccharide Biosynthesis Protein SpsA, Chain A"/>
    <property type="match status" value="2"/>
</dbReference>
<dbReference type="Proteomes" id="UP001589813">
    <property type="component" value="Unassembled WGS sequence"/>
</dbReference>
<evidence type="ECO:0000313" key="2">
    <source>
        <dbReference type="EMBL" id="MFC0047238.1"/>
    </source>
</evidence>